<dbReference type="RefSeq" id="WP_161767127.1">
    <property type="nucleotide sequence ID" value="NZ_JAAATW010000002.1"/>
</dbReference>
<dbReference type="Proteomes" id="UP001517376">
    <property type="component" value="Unassembled WGS sequence"/>
</dbReference>
<gene>
    <name evidence="1" type="ORF">GU920_11385</name>
</gene>
<evidence type="ECO:0000313" key="2">
    <source>
        <dbReference type="Proteomes" id="UP001517376"/>
    </source>
</evidence>
<accession>A0ABW9Y7S4</accession>
<sequence>MFNVAAGQHYTRFFEGLHRSCIFDWYMEVGCRSGRTFGPVRSRTIAVDPYFRTEGNIIGAKPALHVFQQTSDDFFASGFLRAMNIQLSFSFLDGMHLFEFLLRDFMNAEAHSHEKGVIALHDCCPSNLGMTTRDLDNLPKGAWTGDVWKLIPILQEYRPDLRITVLDCRSTGLVLISNLSPGNPVLRQNYDAILARYVPLTLDAFGMDRFASSFQLTDARAYAQAGYPDFTAIAKPGKSFQAPKPTVP</sequence>
<organism evidence="1 2">
    <name type="scientific">Paragemmobacter ruber</name>
    <dbReference type="NCBI Taxonomy" id="1985673"/>
    <lineage>
        <taxon>Bacteria</taxon>
        <taxon>Pseudomonadati</taxon>
        <taxon>Pseudomonadota</taxon>
        <taxon>Alphaproteobacteria</taxon>
        <taxon>Rhodobacterales</taxon>
        <taxon>Paracoccaceae</taxon>
        <taxon>Paragemmobacter</taxon>
    </lineage>
</organism>
<dbReference type="EMBL" id="JAAATW010000002">
    <property type="protein sequence ID" value="NBE08141.1"/>
    <property type="molecule type" value="Genomic_DNA"/>
</dbReference>
<reference evidence="2" key="1">
    <citation type="submission" date="2020-01" db="EMBL/GenBank/DDBJ databases">
        <title>Sphingomonas sp. strain CSW-10.</title>
        <authorList>
            <person name="Chen W.-M."/>
        </authorList>
    </citation>
    <scope>NUCLEOTIDE SEQUENCE [LARGE SCALE GENOMIC DNA]</scope>
    <source>
        <strain evidence="2">CCP-1</strain>
    </source>
</reference>
<keyword evidence="2" id="KW-1185">Reference proteome</keyword>
<proteinExistence type="predicted"/>
<protein>
    <recommendedName>
        <fullName evidence="3">Class I SAM-dependent methyltransferase</fullName>
    </recommendedName>
</protein>
<name>A0ABW9Y7S4_9RHOB</name>
<evidence type="ECO:0008006" key="3">
    <source>
        <dbReference type="Google" id="ProtNLM"/>
    </source>
</evidence>
<comment type="caution">
    <text evidence="1">The sequence shown here is derived from an EMBL/GenBank/DDBJ whole genome shotgun (WGS) entry which is preliminary data.</text>
</comment>
<evidence type="ECO:0000313" key="1">
    <source>
        <dbReference type="EMBL" id="NBE08141.1"/>
    </source>
</evidence>